<dbReference type="Gene3D" id="3.10.50.40">
    <property type="match status" value="1"/>
</dbReference>
<dbReference type="InterPro" id="IPR050689">
    <property type="entry name" value="FKBP-type_PPIase"/>
</dbReference>
<dbReference type="AlphaFoldDB" id="A0A8J8NCV1"/>
<dbReference type="Proteomes" id="UP000785679">
    <property type="component" value="Unassembled WGS sequence"/>
</dbReference>
<keyword evidence="4 5" id="KW-0413">Isomerase</keyword>
<proteinExistence type="predicted"/>
<sequence>MASYQFEVQTIQEGSGDQCPVGATAELHYTGRLLDGTVFDSSIPKNRTFKFKVGAGQVIKGWDQGVAQLRVGQKANIICPPNYAYGPAGIPGVIPQNATLIFEVELISFKM</sequence>
<evidence type="ECO:0000313" key="8">
    <source>
        <dbReference type="Proteomes" id="UP000785679"/>
    </source>
</evidence>
<dbReference type="GO" id="GO:0003755">
    <property type="term" value="F:peptidyl-prolyl cis-trans isomerase activity"/>
    <property type="evidence" value="ECO:0007669"/>
    <property type="project" value="UniProtKB-KW"/>
</dbReference>
<dbReference type="EMBL" id="RRYP01023151">
    <property type="protein sequence ID" value="TNV72285.1"/>
    <property type="molecule type" value="Genomic_DNA"/>
</dbReference>
<dbReference type="EC" id="5.2.1.8" evidence="2 5"/>
<keyword evidence="8" id="KW-1185">Reference proteome</keyword>
<dbReference type="FunFam" id="3.10.50.40:FF:000025">
    <property type="entry name" value="Peptidylprolyl isomerase"/>
    <property type="match status" value="1"/>
</dbReference>
<evidence type="ECO:0000256" key="3">
    <source>
        <dbReference type="ARBA" id="ARBA00023110"/>
    </source>
</evidence>
<dbReference type="PANTHER" id="PTHR10516">
    <property type="entry name" value="PEPTIDYL-PROLYL CIS-TRANS ISOMERASE"/>
    <property type="match status" value="1"/>
</dbReference>
<evidence type="ECO:0000256" key="5">
    <source>
        <dbReference type="PROSITE-ProRule" id="PRU00277"/>
    </source>
</evidence>
<accession>A0A8J8NCV1</accession>
<protein>
    <recommendedName>
        <fullName evidence="2 5">peptidylprolyl isomerase</fullName>
        <ecNumber evidence="2 5">5.2.1.8</ecNumber>
    </recommendedName>
</protein>
<dbReference type="PROSITE" id="PS50059">
    <property type="entry name" value="FKBP_PPIASE"/>
    <property type="match status" value="1"/>
</dbReference>
<reference evidence="7" key="1">
    <citation type="submission" date="2019-06" db="EMBL/GenBank/DDBJ databases">
        <authorList>
            <person name="Zheng W."/>
        </authorList>
    </citation>
    <scope>NUCLEOTIDE SEQUENCE</scope>
    <source>
        <strain evidence="7">QDHG01</strain>
    </source>
</reference>
<gene>
    <name evidence="7" type="ORF">FGO68_gene6020</name>
</gene>
<dbReference type="Pfam" id="PF00254">
    <property type="entry name" value="FKBP_C"/>
    <property type="match status" value="1"/>
</dbReference>
<name>A0A8J8NCV1_HALGN</name>
<organism evidence="7 8">
    <name type="scientific">Halteria grandinella</name>
    <dbReference type="NCBI Taxonomy" id="5974"/>
    <lineage>
        <taxon>Eukaryota</taxon>
        <taxon>Sar</taxon>
        <taxon>Alveolata</taxon>
        <taxon>Ciliophora</taxon>
        <taxon>Intramacronucleata</taxon>
        <taxon>Spirotrichea</taxon>
        <taxon>Stichotrichia</taxon>
        <taxon>Sporadotrichida</taxon>
        <taxon>Halteriidae</taxon>
        <taxon>Halteria</taxon>
    </lineage>
</organism>
<comment type="caution">
    <text evidence="7">The sequence shown here is derived from an EMBL/GenBank/DDBJ whole genome shotgun (WGS) entry which is preliminary data.</text>
</comment>
<evidence type="ECO:0000313" key="7">
    <source>
        <dbReference type="EMBL" id="TNV72285.1"/>
    </source>
</evidence>
<feature type="domain" description="PPIase FKBP-type" evidence="6">
    <location>
        <begin position="22"/>
        <end position="110"/>
    </location>
</feature>
<evidence type="ECO:0000256" key="1">
    <source>
        <dbReference type="ARBA" id="ARBA00000971"/>
    </source>
</evidence>
<keyword evidence="3 5" id="KW-0697">Rotamase</keyword>
<dbReference type="InterPro" id="IPR001179">
    <property type="entry name" value="PPIase_FKBP_dom"/>
</dbReference>
<dbReference type="GO" id="GO:0005737">
    <property type="term" value="C:cytoplasm"/>
    <property type="evidence" value="ECO:0007669"/>
    <property type="project" value="TreeGrafter"/>
</dbReference>
<dbReference type="SUPFAM" id="SSF54534">
    <property type="entry name" value="FKBP-like"/>
    <property type="match status" value="1"/>
</dbReference>
<dbReference type="PANTHER" id="PTHR10516:SF443">
    <property type="entry name" value="FK506-BINDING PROTEIN 59-RELATED"/>
    <property type="match status" value="1"/>
</dbReference>
<evidence type="ECO:0000256" key="4">
    <source>
        <dbReference type="ARBA" id="ARBA00023235"/>
    </source>
</evidence>
<evidence type="ECO:0000256" key="2">
    <source>
        <dbReference type="ARBA" id="ARBA00013194"/>
    </source>
</evidence>
<comment type="catalytic activity">
    <reaction evidence="1 5">
        <text>[protein]-peptidylproline (omega=180) = [protein]-peptidylproline (omega=0)</text>
        <dbReference type="Rhea" id="RHEA:16237"/>
        <dbReference type="Rhea" id="RHEA-COMP:10747"/>
        <dbReference type="Rhea" id="RHEA-COMP:10748"/>
        <dbReference type="ChEBI" id="CHEBI:83833"/>
        <dbReference type="ChEBI" id="CHEBI:83834"/>
        <dbReference type="EC" id="5.2.1.8"/>
    </reaction>
</comment>
<dbReference type="InterPro" id="IPR046357">
    <property type="entry name" value="PPIase_dom_sf"/>
</dbReference>
<dbReference type="OrthoDB" id="1902587at2759"/>
<evidence type="ECO:0000259" key="6">
    <source>
        <dbReference type="PROSITE" id="PS50059"/>
    </source>
</evidence>